<protein>
    <recommendedName>
        <fullName evidence="2">Methyltransferase domain-containing protein</fullName>
    </recommendedName>
</protein>
<dbReference type="Pfam" id="PF13649">
    <property type="entry name" value="Methyltransf_25"/>
    <property type="match status" value="1"/>
</dbReference>
<dbReference type="eggNOG" id="COG2226">
    <property type="taxonomic scope" value="Bacteria"/>
</dbReference>
<evidence type="ECO:0000256" key="1">
    <source>
        <dbReference type="SAM" id="MobiDB-lite"/>
    </source>
</evidence>
<evidence type="ECO:0000313" key="3">
    <source>
        <dbReference type="EMBL" id="ACL43235.1"/>
    </source>
</evidence>
<dbReference type="AlphaFoldDB" id="B8HWT2"/>
<feature type="compositionally biased region" description="Polar residues" evidence="1">
    <location>
        <begin position="16"/>
        <end position="27"/>
    </location>
</feature>
<dbReference type="OrthoDB" id="9779104at2"/>
<feature type="region of interest" description="Disordered" evidence="1">
    <location>
        <begin position="1"/>
        <end position="27"/>
    </location>
</feature>
<dbReference type="CDD" id="cd02440">
    <property type="entry name" value="AdoMet_MTases"/>
    <property type="match status" value="1"/>
</dbReference>
<accession>B8HWT2</accession>
<dbReference type="STRING" id="395961.Cyan7425_0849"/>
<dbReference type="InterPro" id="IPR029063">
    <property type="entry name" value="SAM-dependent_MTases_sf"/>
</dbReference>
<dbReference type="SUPFAM" id="SSF53335">
    <property type="entry name" value="S-adenosyl-L-methionine-dependent methyltransferases"/>
    <property type="match status" value="1"/>
</dbReference>
<reference evidence="3" key="1">
    <citation type="submission" date="2009-01" db="EMBL/GenBank/DDBJ databases">
        <title>Complete sequence of chromosome Cyanothece sp. PCC 7425.</title>
        <authorList>
            <consortium name="US DOE Joint Genome Institute"/>
            <person name="Lucas S."/>
            <person name="Copeland A."/>
            <person name="Lapidus A."/>
            <person name="Glavina del Rio T."/>
            <person name="Dalin E."/>
            <person name="Tice H."/>
            <person name="Bruce D."/>
            <person name="Goodwin L."/>
            <person name="Pitluck S."/>
            <person name="Sims D."/>
            <person name="Meineke L."/>
            <person name="Brettin T."/>
            <person name="Detter J.C."/>
            <person name="Han C."/>
            <person name="Larimer F."/>
            <person name="Land M."/>
            <person name="Hauser L."/>
            <person name="Kyrpides N."/>
            <person name="Ovchinnikova G."/>
            <person name="Liberton M."/>
            <person name="Stoeckel J."/>
            <person name="Banerjee A."/>
            <person name="Singh A."/>
            <person name="Page L."/>
            <person name="Sato H."/>
            <person name="Zhao L."/>
            <person name="Sherman L."/>
            <person name="Pakrasi H."/>
            <person name="Richardson P."/>
        </authorList>
    </citation>
    <scope>NUCLEOTIDE SEQUENCE</scope>
    <source>
        <strain evidence="3">PCC 7425</strain>
    </source>
</reference>
<dbReference type="InterPro" id="IPR041698">
    <property type="entry name" value="Methyltransf_25"/>
</dbReference>
<sequence length="285" mass="31849">MAILSHGSSPAVEAGSNGTTPNPDSEQARQALQAFELGRFLLANRGLNGFWTSYIVLFPDRGLNSRLSSDGKPLSDLEAWILERCPIVLATQERFRIFKRLTQPLLHSSIQAASIPCGLMDDLLTLDYAGLTHVALTGVDLDRDSLDEAAQNYLRLKPPVETKFVLSDAWNLPSERWHIITSNGLNIYVQDDEQCTALYRSFAQHLEPEGILVTSFITPPATWLPKSVSDLAYQRFLFSEVVSVKWQCVRSEEQTRQQLESAGLEVVAIEYDSQHMFPAVVAQKK</sequence>
<proteinExistence type="predicted"/>
<name>B8HWT2_CYAP4</name>
<evidence type="ECO:0000259" key="2">
    <source>
        <dbReference type="Pfam" id="PF13649"/>
    </source>
</evidence>
<dbReference type="EMBL" id="CP001344">
    <property type="protein sequence ID" value="ACL43235.1"/>
    <property type="molecule type" value="Genomic_DNA"/>
</dbReference>
<dbReference type="KEGG" id="cyn:Cyan7425_0849"/>
<organism evidence="3">
    <name type="scientific">Cyanothece sp. (strain PCC 7425 / ATCC 29141)</name>
    <dbReference type="NCBI Taxonomy" id="395961"/>
    <lineage>
        <taxon>Bacteria</taxon>
        <taxon>Bacillati</taxon>
        <taxon>Cyanobacteriota</taxon>
        <taxon>Cyanophyceae</taxon>
        <taxon>Gomontiellales</taxon>
        <taxon>Cyanothecaceae</taxon>
        <taxon>Cyanothece</taxon>
    </lineage>
</organism>
<dbReference type="HOGENOM" id="CLU_874217_0_0_3"/>
<dbReference type="Gene3D" id="3.40.50.150">
    <property type="entry name" value="Vaccinia Virus protein VP39"/>
    <property type="match status" value="1"/>
</dbReference>
<gene>
    <name evidence="3" type="ordered locus">Cyan7425_0849</name>
</gene>
<feature type="domain" description="Methyltransferase" evidence="2">
    <location>
        <begin position="133"/>
        <end position="210"/>
    </location>
</feature>